<organism evidence="1 2">
    <name type="scientific">Pichia membranifaciens</name>
    <dbReference type="NCBI Taxonomy" id="4926"/>
    <lineage>
        <taxon>Eukaryota</taxon>
        <taxon>Fungi</taxon>
        <taxon>Dikarya</taxon>
        <taxon>Ascomycota</taxon>
        <taxon>Saccharomycotina</taxon>
        <taxon>Pichiomycetes</taxon>
        <taxon>Pichiales</taxon>
        <taxon>Pichiaceae</taxon>
        <taxon>Pichia</taxon>
    </lineage>
</organism>
<dbReference type="SUPFAM" id="SSF52540">
    <property type="entry name" value="P-loop containing nucleoside triphosphate hydrolases"/>
    <property type="match status" value="1"/>
</dbReference>
<accession>A0A1Q2YID7</accession>
<protein>
    <recommendedName>
        <fullName evidence="3">Phosphoribulokinase/uridine kinase domain-containing protein</fullName>
    </recommendedName>
</protein>
<dbReference type="Proteomes" id="UP000186136">
    <property type="component" value="Unassembled WGS sequence"/>
</dbReference>
<sequence>MPVESSDVTALSNRILEKLEEDKSQEDSRVVVLIYGAPGSGKSTSAELLTKDLNARFGRKNCGNRQRVSVPSQPSVIHQGKGKAQTQICQYNEESDIGSENEEIPFAIHLKMDGFHLPLSVLDEELKRRRGCQESFDDSLVVKLVELLLNDDTWSSLSIPDFDHATKDPVNPGIYVSRKTKVVVFEGLYLMLGIDPWSQIPKLVKETIENKSRSKNTVQVAHVRGGNETETAHRIALRHLQSGLVVSYDEGRNRYFNNDLANAEIVENQSVTTFDDIIINNSIRLAIP</sequence>
<reference evidence="1 2" key="1">
    <citation type="submission" date="2016-08" db="EMBL/GenBank/DDBJ databases">
        <title>Whole genome shotgun sequence of Pichia membranifaciens KS47-1.</title>
        <authorList>
            <person name="Konishi M."/>
            <person name="Ishida M."/>
            <person name="Arakawa T."/>
            <person name="Kato Y."/>
            <person name="Horiuchi J."/>
        </authorList>
    </citation>
    <scope>NUCLEOTIDE SEQUENCE [LARGE SCALE GENOMIC DNA]</scope>
    <source>
        <strain evidence="1 2">KS47-1</strain>
    </source>
</reference>
<dbReference type="AlphaFoldDB" id="A0A1Q2YID7"/>
<dbReference type="Gene3D" id="3.40.50.300">
    <property type="entry name" value="P-loop containing nucleotide triphosphate hydrolases"/>
    <property type="match status" value="2"/>
</dbReference>
<evidence type="ECO:0000313" key="1">
    <source>
        <dbReference type="EMBL" id="GAV29316.1"/>
    </source>
</evidence>
<evidence type="ECO:0000313" key="2">
    <source>
        <dbReference type="Proteomes" id="UP000186136"/>
    </source>
</evidence>
<dbReference type="EMBL" id="BDGI01000110">
    <property type="protein sequence ID" value="GAV29316.1"/>
    <property type="molecule type" value="Genomic_DNA"/>
</dbReference>
<dbReference type="InterPro" id="IPR027417">
    <property type="entry name" value="P-loop_NTPase"/>
</dbReference>
<comment type="caution">
    <text evidence="1">The sequence shown here is derived from an EMBL/GenBank/DDBJ whole genome shotgun (WGS) entry which is preliminary data.</text>
</comment>
<name>A0A1Q2YID7_9ASCO</name>
<proteinExistence type="predicted"/>
<evidence type="ECO:0008006" key="3">
    <source>
        <dbReference type="Google" id="ProtNLM"/>
    </source>
</evidence>
<dbReference type="PANTHER" id="PTHR10285">
    <property type="entry name" value="URIDINE KINASE"/>
    <property type="match status" value="1"/>
</dbReference>
<keyword evidence="2" id="KW-1185">Reference proteome</keyword>
<gene>
    <name evidence="1" type="ORF">PMKS-002798</name>
</gene>
<dbReference type="OrthoDB" id="6362633at2759"/>